<dbReference type="GO" id="GO:0006508">
    <property type="term" value="P:proteolysis"/>
    <property type="evidence" value="ECO:0007669"/>
    <property type="project" value="UniProtKB-KW"/>
</dbReference>
<accession>A0A445EQL3</accession>
<comment type="caution">
    <text evidence="5">The sequence shown here is derived from an EMBL/GenBank/DDBJ whole genome shotgun (WGS) entry which is preliminary data.</text>
</comment>
<dbReference type="Pfam" id="PF02902">
    <property type="entry name" value="Peptidase_C48"/>
    <property type="match status" value="1"/>
</dbReference>
<dbReference type="EMBL" id="SDMP01000001">
    <property type="protein sequence ID" value="RYR77759.1"/>
    <property type="molecule type" value="Genomic_DNA"/>
</dbReference>
<name>A0A445EQL3_ARAHY</name>
<evidence type="ECO:0000256" key="1">
    <source>
        <dbReference type="ARBA" id="ARBA00005234"/>
    </source>
</evidence>
<dbReference type="InterPro" id="IPR003653">
    <property type="entry name" value="Peptidase_C48_C"/>
</dbReference>
<dbReference type="Gene3D" id="3.40.395.10">
    <property type="entry name" value="Adenoviral Proteinase, Chain A"/>
    <property type="match status" value="1"/>
</dbReference>
<protein>
    <recommendedName>
        <fullName evidence="4">Ubiquitin-like protease family profile domain-containing protein</fullName>
    </recommendedName>
</protein>
<feature type="domain" description="Ubiquitin-like protease family profile" evidence="4">
    <location>
        <begin position="23"/>
        <end position="77"/>
    </location>
</feature>
<evidence type="ECO:0000313" key="6">
    <source>
        <dbReference type="Proteomes" id="UP000289738"/>
    </source>
</evidence>
<reference evidence="5 6" key="1">
    <citation type="submission" date="2019-01" db="EMBL/GenBank/DDBJ databases">
        <title>Sequencing of cultivated peanut Arachis hypogaea provides insights into genome evolution and oil improvement.</title>
        <authorList>
            <person name="Chen X."/>
        </authorList>
    </citation>
    <scope>NUCLEOTIDE SEQUENCE [LARGE SCALE GENOMIC DNA]</scope>
    <source>
        <strain evidence="6">cv. Fuhuasheng</strain>
        <tissue evidence="5">Leaves</tissue>
    </source>
</reference>
<keyword evidence="2" id="KW-0645">Protease</keyword>
<gene>
    <name evidence="5" type="ORF">Ahy_A01g002363</name>
</gene>
<dbReference type="Proteomes" id="UP000289738">
    <property type="component" value="Chromosome A01"/>
</dbReference>
<dbReference type="GO" id="GO:0008234">
    <property type="term" value="F:cysteine-type peptidase activity"/>
    <property type="evidence" value="ECO:0007669"/>
    <property type="project" value="InterPro"/>
</dbReference>
<organism evidence="5 6">
    <name type="scientific">Arachis hypogaea</name>
    <name type="common">Peanut</name>
    <dbReference type="NCBI Taxonomy" id="3818"/>
    <lineage>
        <taxon>Eukaryota</taxon>
        <taxon>Viridiplantae</taxon>
        <taxon>Streptophyta</taxon>
        <taxon>Embryophyta</taxon>
        <taxon>Tracheophyta</taxon>
        <taxon>Spermatophyta</taxon>
        <taxon>Magnoliopsida</taxon>
        <taxon>eudicotyledons</taxon>
        <taxon>Gunneridae</taxon>
        <taxon>Pentapetalae</taxon>
        <taxon>rosids</taxon>
        <taxon>fabids</taxon>
        <taxon>Fabales</taxon>
        <taxon>Fabaceae</taxon>
        <taxon>Papilionoideae</taxon>
        <taxon>50 kb inversion clade</taxon>
        <taxon>dalbergioids sensu lato</taxon>
        <taxon>Dalbergieae</taxon>
        <taxon>Pterocarpus clade</taxon>
        <taxon>Arachis</taxon>
    </lineage>
</organism>
<evidence type="ECO:0000313" key="5">
    <source>
        <dbReference type="EMBL" id="RYR77759.1"/>
    </source>
</evidence>
<keyword evidence="3" id="KW-0378">Hydrolase</keyword>
<keyword evidence="6" id="KW-1185">Reference proteome</keyword>
<comment type="similarity">
    <text evidence="1">Belongs to the peptidase C48 family.</text>
</comment>
<sequence length="90" mass="10711">MLGTHGESYIDKSTNKAYRFDIEPYAHHRQFLDKRKLASHPFLFVPICNGAHWWLWIADVNKKKFYVLDPINKLPENIPDSRKKLNKFVI</sequence>
<evidence type="ECO:0000256" key="2">
    <source>
        <dbReference type="ARBA" id="ARBA00022670"/>
    </source>
</evidence>
<evidence type="ECO:0000256" key="3">
    <source>
        <dbReference type="ARBA" id="ARBA00022801"/>
    </source>
</evidence>
<evidence type="ECO:0000259" key="4">
    <source>
        <dbReference type="Pfam" id="PF02902"/>
    </source>
</evidence>
<dbReference type="AlphaFoldDB" id="A0A445EQL3"/>
<proteinExistence type="inferred from homology"/>
<dbReference type="SUPFAM" id="SSF54001">
    <property type="entry name" value="Cysteine proteinases"/>
    <property type="match status" value="1"/>
</dbReference>
<dbReference type="InterPro" id="IPR038765">
    <property type="entry name" value="Papain-like_cys_pep_sf"/>
</dbReference>